<evidence type="ECO:0000313" key="7">
    <source>
        <dbReference type="EMBL" id="KAG2460522.1"/>
    </source>
</evidence>
<organism evidence="7 8">
    <name type="scientific">Polypterus senegalus</name>
    <name type="common">Senegal bichir</name>
    <dbReference type="NCBI Taxonomy" id="55291"/>
    <lineage>
        <taxon>Eukaryota</taxon>
        <taxon>Metazoa</taxon>
        <taxon>Chordata</taxon>
        <taxon>Craniata</taxon>
        <taxon>Vertebrata</taxon>
        <taxon>Euteleostomi</taxon>
        <taxon>Actinopterygii</taxon>
        <taxon>Polypteriformes</taxon>
        <taxon>Polypteridae</taxon>
        <taxon>Polypterus</taxon>
    </lineage>
</organism>
<evidence type="ECO:0000256" key="5">
    <source>
        <dbReference type="ARBA" id="ARBA00023242"/>
    </source>
</evidence>
<sequence>MHRGRGGTGRAVELCHVRSCSFIDTRAARSLSATSKPLRLERSIQTRQRKQNEQGEDGGRAVQKDKDVKGVSGINSNIPDCCISHARCAVLFDRVSLFSQLQNGLLVSLRQLSGRHVDFIHSNNKCGLHSSPASRVVYNGKRNPSPRSPTNTGELFTPAHEENVRFIYEAWQCVMRDLGSSQGGERSERGPQQYVEKTPNPVLNNAVQIEMSTVAGGWGPDPAGMPGRTRRWSIRPLGHEGATALDDEGTTGTEQGGSNPLGPVATSRESPECRGSREVDTFTTPGKVEEEPSRDAQSAFGC</sequence>
<feature type="compositionally biased region" description="Basic and acidic residues" evidence="6">
    <location>
        <begin position="269"/>
        <end position="280"/>
    </location>
</feature>
<dbReference type="GO" id="GO:0010494">
    <property type="term" value="C:cytoplasmic stress granule"/>
    <property type="evidence" value="ECO:0007669"/>
    <property type="project" value="UniProtKB-SubCell"/>
</dbReference>
<evidence type="ECO:0000256" key="1">
    <source>
        <dbReference type="ARBA" id="ARBA00004123"/>
    </source>
</evidence>
<evidence type="ECO:0000313" key="8">
    <source>
        <dbReference type="Proteomes" id="UP000886611"/>
    </source>
</evidence>
<evidence type="ECO:0000256" key="3">
    <source>
        <dbReference type="ARBA" id="ARBA00010821"/>
    </source>
</evidence>
<evidence type="ECO:0000256" key="4">
    <source>
        <dbReference type="ARBA" id="ARBA00022490"/>
    </source>
</evidence>
<feature type="region of interest" description="Disordered" evidence="6">
    <location>
        <begin position="241"/>
        <end position="302"/>
    </location>
</feature>
<keyword evidence="5" id="KW-0539">Nucleus</keyword>
<comment type="caution">
    <text evidence="7">The sequence shown here is derived from an EMBL/GenBank/DDBJ whole genome shotgun (WGS) entry which is preliminary data.</text>
</comment>
<dbReference type="AlphaFoldDB" id="A0A8X7X259"/>
<keyword evidence="4" id="KW-0963">Cytoplasm</keyword>
<protein>
    <submittedName>
        <fullName evidence="7">MCRI1 protein</fullName>
    </submittedName>
</protein>
<name>A0A8X7X259_POLSE</name>
<dbReference type="EMBL" id="JAATIS010004753">
    <property type="protein sequence ID" value="KAG2460522.1"/>
    <property type="molecule type" value="Genomic_DNA"/>
</dbReference>
<feature type="non-terminal residue" evidence="7">
    <location>
        <position position="1"/>
    </location>
</feature>
<dbReference type="Proteomes" id="UP000886611">
    <property type="component" value="Unassembled WGS sequence"/>
</dbReference>
<dbReference type="GO" id="GO:0005634">
    <property type="term" value="C:nucleus"/>
    <property type="evidence" value="ECO:0007669"/>
    <property type="project" value="UniProtKB-SubCell"/>
</dbReference>
<feature type="non-terminal residue" evidence="7">
    <location>
        <position position="302"/>
    </location>
</feature>
<dbReference type="Pfam" id="PF14799">
    <property type="entry name" value="FAM195"/>
    <property type="match status" value="1"/>
</dbReference>
<evidence type="ECO:0000256" key="6">
    <source>
        <dbReference type="SAM" id="MobiDB-lite"/>
    </source>
</evidence>
<keyword evidence="8" id="KW-1185">Reference proteome</keyword>
<reference evidence="7 8" key="1">
    <citation type="journal article" date="2021" name="Cell">
        <title>Tracing the genetic footprints of vertebrate landing in non-teleost ray-finned fishes.</title>
        <authorList>
            <person name="Bi X."/>
            <person name="Wang K."/>
            <person name="Yang L."/>
            <person name="Pan H."/>
            <person name="Jiang H."/>
            <person name="Wei Q."/>
            <person name="Fang M."/>
            <person name="Yu H."/>
            <person name="Zhu C."/>
            <person name="Cai Y."/>
            <person name="He Y."/>
            <person name="Gan X."/>
            <person name="Zeng H."/>
            <person name="Yu D."/>
            <person name="Zhu Y."/>
            <person name="Jiang H."/>
            <person name="Qiu Q."/>
            <person name="Yang H."/>
            <person name="Zhang Y.E."/>
            <person name="Wang W."/>
            <person name="Zhu M."/>
            <person name="He S."/>
            <person name="Zhang G."/>
        </authorList>
    </citation>
    <scope>NUCLEOTIDE SEQUENCE [LARGE SCALE GENOMIC DNA]</scope>
    <source>
        <strain evidence="7">Bchr_013</strain>
    </source>
</reference>
<dbReference type="InterPro" id="IPR029428">
    <property type="entry name" value="MCRIP"/>
</dbReference>
<comment type="subcellular location">
    <subcellularLocation>
        <location evidence="2">Cytoplasm</location>
        <location evidence="2">Stress granule</location>
    </subcellularLocation>
    <subcellularLocation>
        <location evidence="1">Nucleus</location>
    </subcellularLocation>
</comment>
<gene>
    <name evidence="7" type="primary">Mcrip1</name>
    <name evidence="7" type="ORF">GTO96_0011587</name>
</gene>
<feature type="region of interest" description="Disordered" evidence="6">
    <location>
        <begin position="42"/>
        <end position="68"/>
    </location>
</feature>
<feature type="region of interest" description="Disordered" evidence="6">
    <location>
        <begin position="180"/>
        <end position="199"/>
    </location>
</feature>
<proteinExistence type="inferred from homology"/>
<evidence type="ECO:0000256" key="2">
    <source>
        <dbReference type="ARBA" id="ARBA00004210"/>
    </source>
</evidence>
<comment type="similarity">
    <text evidence="3">Belongs to the MCRIP family.</text>
</comment>
<accession>A0A8X7X259</accession>